<evidence type="ECO:0000313" key="3">
    <source>
        <dbReference type="EMBL" id="HIV61946.1"/>
    </source>
</evidence>
<gene>
    <name evidence="3" type="ORF">H9746_03740</name>
</gene>
<evidence type="ECO:0008006" key="5">
    <source>
        <dbReference type="Google" id="ProtNLM"/>
    </source>
</evidence>
<reference evidence="3" key="2">
    <citation type="submission" date="2021-04" db="EMBL/GenBank/DDBJ databases">
        <authorList>
            <person name="Gilroy R."/>
        </authorList>
    </citation>
    <scope>NUCLEOTIDE SEQUENCE</scope>
    <source>
        <strain evidence="3">CHK193-4272</strain>
    </source>
</reference>
<evidence type="ECO:0000256" key="1">
    <source>
        <dbReference type="SAM" id="Coils"/>
    </source>
</evidence>
<keyword evidence="2" id="KW-0472">Membrane</keyword>
<dbReference type="Proteomes" id="UP000886808">
    <property type="component" value="Unassembled WGS sequence"/>
</dbReference>
<organism evidence="3 4">
    <name type="scientific">Candidatus Butyricicoccus avistercoris</name>
    <dbReference type="NCBI Taxonomy" id="2838518"/>
    <lineage>
        <taxon>Bacteria</taxon>
        <taxon>Bacillati</taxon>
        <taxon>Bacillota</taxon>
        <taxon>Clostridia</taxon>
        <taxon>Eubacteriales</taxon>
        <taxon>Butyricicoccaceae</taxon>
        <taxon>Butyricicoccus</taxon>
    </lineage>
</organism>
<comment type="caution">
    <text evidence="3">The sequence shown here is derived from an EMBL/GenBank/DDBJ whole genome shotgun (WGS) entry which is preliminary data.</text>
</comment>
<keyword evidence="2" id="KW-0812">Transmembrane</keyword>
<dbReference type="AlphaFoldDB" id="A0A9D1PIX4"/>
<evidence type="ECO:0000313" key="4">
    <source>
        <dbReference type="Proteomes" id="UP000886808"/>
    </source>
</evidence>
<evidence type="ECO:0000256" key="2">
    <source>
        <dbReference type="SAM" id="Phobius"/>
    </source>
</evidence>
<name>A0A9D1PIX4_9FIRM</name>
<accession>A0A9D1PIX4</accession>
<keyword evidence="2" id="KW-1133">Transmembrane helix</keyword>
<dbReference type="EMBL" id="DXIE01000026">
    <property type="protein sequence ID" value="HIV61946.1"/>
    <property type="molecule type" value="Genomic_DNA"/>
</dbReference>
<dbReference type="Pfam" id="PF06541">
    <property type="entry name" value="ABC_trans_CmpB"/>
    <property type="match status" value="1"/>
</dbReference>
<feature type="coiled-coil region" evidence="1">
    <location>
        <begin position="170"/>
        <end position="237"/>
    </location>
</feature>
<proteinExistence type="predicted"/>
<feature type="transmembrane region" description="Helical" evidence="2">
    <location>
        <begin position="6"/>
        <end position="27"/>
    </location>
</feature>
<feature type="transmembrane region" description="Helical" evidence="2">
    <location>
        <begin position="39"/>
        <end position="57"/>
    </location>
</feature>
<feature type="transmembrane region" description="Helical" evidence="2">
    <location>
        <begin position="142"/>
        <end position="162"/>
    </location>
</feature>
<keyword evidence="1" id="KW-0175">Coiled coil</keyword>
<sequence>MNYSFTQWLLIFYIYAFAGWIFECCVVSFQQKRLVNRGFLRGPMLPIYGFGAIIMLYTALPLHSHPLKVYFAGVFVATIFEYIVGVLMESIFHVKYWDYSEHKFQFQGRICLQSSLAWGVLSVLLVSVFQPPIDYLLGEFNAVPLMFTVIIISVYFVTDVVASTKTAFDLSRSLEELDKMRLEVRRMKKVLADQAEQKRDELSSMVKQRREQLEDAISAAEQKMDKTVEQMHFLRKSMIKGNPTLKSTRFNETLEDLRKRLKK</sequence>
<reference evidence="3" key="1">
    <citation type="journal article" date="2021" name="PeerJ">
        <title>Extensive microbial diversity within the chicken gut microbiome revealed by metagenomics and culture.</title>
        <authorList>
            <person name="Gilroy R."/>
            <person name="Ravi A."/>
            <person name="Getino M."/>
            <person name="Pursley I."/>
            <person name="Horton D.L."/>
            <person name="Alikhan N.F."/>
            <person name="Baker D."/>
            <person name="Gharbi K."/>
            <person name="Hall N."/>
            <person name="Watson M."/>
            <person name="Adriaenssens E.M."/>
            <person name="Foster-Nyarko E."/>
            <person name="Jarju S."/>
            <person name="Secka A."/>
            <person name="Antonio M."/>
            <person name="Oren A."/>
            <person name="Chaudhuri R.R."/>
            <person name="La Ragione R."/>
            <person name="Hildebrand F."/>
            <person name="Pallen M.J."/>
        </authorList>
    </citation>
    <scope>NUCLEOTIDE SEQUENCE</scope>
    <source>
        <strain evidence="3">CHK193-4272</strain>
    </source>
</reference>
<feature type="transmembrane region" description="Helical" evidence="2">
    <location>
        <begin position="110"/>
        <end position="130"/>
    </location>
</feature>
<feature type="transmembrane region" description="Helical" evidence="2">
    <location>
        <begin position="69"/>
        <end position="89"/>
    </location>
</feature>
<dbReference type="InterPro" id="IPR010540">
    <property type="entry name" value="CmpB_TMEM229"/>
</dbReference>
<protein>
    <recommendedName>
        <fullName evidence="5">ABC transporter permease</fullName>
    </recommendedName>
</protein>